<evidence type="ECO:0000313" key="1">
    <source>
        <dbReference type="EMBL" id="JAH25644.1"/>
    </source>
</evidence>
<dbReference type="EMBL" id="GBXM01082933">
    <property type="protein sequence ID" value="JAH25644.1"/>
    <property type="molecule type" value="Transcribed_RNA"/>
</dbReference>
<reference evidence="1" key="2">
    <citation type="journal article" date="2015" name="Fish Shellfish Immunol.">
        <title>Early steps in the European eel (Anguilla anguilla)-Vibrio vulnificus interaction in the gills: Role of the RtxA13 toxin.</title>
        <authorList>
            <person name="Callol A."/>
            <person name="Pajuelo D."/>
            <person name="Ebbesson L."/>
            <person name="Teles M."/>
            <person name="MacKenzie S."/>
            <person name="Amaro C."/>
        </authorList>
    </citation>
    <scope>NUCLEOTIDE SEQUENCE</scope>
</reference>
<proteinExistence type="predicted"/>
<dbReference type="AlphaFoldDB" id="A0A0E9R957"/>
<name>A0A0E9R957_ANGAN</name>
<protein>
    <submittedName>
        <fullName evidence="1">Uncharacterized protein</fullName>
    </submittedName>
</protein>
<reference evidence="1" key="1">
    <citation type="submission" date="2014-11" db="EMBL/GenBank/DDBJ databases">
        <authorList>
            <person name="Amaro Gonzalez C."/>
        </authorList>
    </citation>
    <scope>NUCLEOTIDE SEQUENCE</scope>
</reference>
<accession>A0A0E9R957</accession>
<sequence length="39" mass="4314">MEAWGPGLPIDNVIHNIINLSKLAVKFSFHRRLIGADAV</sequence>
<organism evidence="1">
    <name type="scientific">Anguilla anguilla</name>
    <name type="common">European freshwater eel</name>
    <name type="synonym">Muraena anguilla</name>
    <dbReference type="NCBI Taxonomy" id="7936"/>
    <lineage>
        <taxon>Eukaryota</taxon>
        <taxon>Metazoa</taxon>
        <taxon>Chordata</taxon>
        <taxon>Craniata</taxon>
        <taxon>Vertebrata</taxon>
        <taxon>Euteleostomi</taxon>
        <taxon>Actinopterygii</taxon>
        <taxon>Neopterygii</taxon>
        <taxon>Teleostei</taxon>
        <taxon>Anguilliformes</taxon>
        <taxon>Anguillidae</taxon>
        <taxon>Anguilla</taxon>
    </lineage>
</organism>